<protein>
    <submittedName>
        <fullName evidence="2">Uncharacterized protein</fullName>
    </submittedName>
</protein>
<dbReference type="Proteomes" id="UP001398420">
    <property type="component" value="Unassembled WGS sequence"/>
</dbReference>
<keyword evidence="1" id="KW-0812">Transmembrane</keyword>
<keyword evidence="1" id="KW-1133">Transmembrane helix</keyword>
<keyword evidence="3" id="KW-1185">Reference proteome</keyword>
<comment type="caution">
    <text evidence="2">The sequence shown here is derived from an EMBL/GenBank/DDBJ whole genome shotgun (WGS) entry which is preliminary data.</text>
</comment>
<keyword evidence="1" id="KW-0472">Membrane</keyword>
<feature type="transmembrane region" description="Helical" evidence="1">
    <location>
        <begin position="7"/>
        <end position="27"/>
    </location>
</feature>
<name>A0ABU9LJ20_9BACL</name>
<dbReference type="EMBL" id="JBCEWA010000004">
    <property type="protein sequence ID" value="MEL5988017.1"/>
    <property type="molecule type" value="Genomic_DNA"/>
</dbReference>
<reference evidence="2 3" key="1">
    <citation type="submission" date="2024-04" db="EMBL/GenBank/DDBJ databases">
        <authorList>
            <person name="Wu Y.S."/>
            <person name="Zhang L."/>
        </authorList>
    </citation>
    <scope>NUCLEOTIDE SEQUENCE [LARGE SCALE GENOMIC DNA]</scope>
    <source>
        <strain evidence="2 3">KG-01</strain>
    </source>
</reference>
<dbReference type="RefSeq" id="WP_121177337.1">
    <property type="nucleotide sequence ID" value="NZ_JBBCRB010000006.1"/>
</dbReference>
<organism evidence="2 3">
    <name type="scientific">Kurthia gibsonii</name>
    <dbReference type="NCBI Taxonomy" id="33946"/>
    <lineage>
        <taxon>Bacteria</taxon>
        <taxon>Bacillati</taxon>
        <taxon>Bacillota</taxon>
        <taxon>Bacilli</taxon>
        <taxon>Bacillales</taxon>
        <taxon>Caryophanaceae</taxon>
        <taxon>Kurthia</taxon>
    </lineage>
</organism>
<evidence type="ECO:0000313" key="2">
    <source>
        <dbReference type="EMBL" id="MEL5988017.1"/>
    </source>
</evidence>
<proteinExistence type="predicted"/>
<evidence type="ECO:0000313" key="3">
    <source>
        <dbReference type="Proteomes" id="UP001398420"/>
    </source>
</evidence>
<sequence>MENRSKLFLLIGIVAFIIISATFYIAIKPKDVVDTLVTDSDRFEIVVDRITLWDVSQGEPHQQIFTATKGEPLYEKTRKTLQQWRIKRQWFQNETPIQYHYKMALIDEERPETTTVIWISKDDVLSAYNKNYTLIHGSVHQLVTEK</sequence>
<accession>A0ABU9LJ20</accession>
<evidence type="ECO:0000256" key="1">
    <source>
        <dbReference type="SAM" id="Phobius"/>
    </source>
</evidence>
<gene>
    <name evidence="2" type="ORF">AAF454_06265</name>
</gene>